<evidence type="ECO:0000313" key="3">
    <source>
        <dbReference type="Proteomes" id="UP000199199"/>
    </source>
</evidence>
<accession>A0A1I6PZ27</accession>
<dbReference type="EMBL" id="FOZS01000001">
    <property type="protein sequence ID" value="SFS45422.1"/>
    <property type="molecule type" value="Genomic_DNA"/>
</dbReference>
<dbReference type="InterPro" id="IPR055536">
    <property type="entry name" value="DUF7112"/>
</dbReference>
<protein>
    <submittedName>
        <fullName evidence="2">Uncharacterized protein</fullName>
    </submittedName>
</protein>
<gene>
    <name evidence="2" type="ORF">SAMN04488556_0878</name>
</gene>
<dbReference type="OrthoDB" id="198318at2157"/>
<reference evidence="3" key="1">
    <citation type="submission" date="2016-10" db="EMBL/GenBank/DDBJ databases">
        <authorList>
            <person name="Varghese N."/>
            <person name="Submissions S."/>
        </authorList>
    </citation>
    <scope>NUCLEOTIDE SEQUENCE [LARGE SCALE GENOMIC DNA]</scope>
    <source>
        <strain evidence="3">DSM 22427</strain>
    </source>
</reference>
<organism evidence="2 3">
    <name type="scientific">Halostagnicola kamekurae</name>
    <dbReference type="NCBI Taxonomy" id="619731"/>
    <lineage>
        <taxon>Archaea</taxon>
        <taxon>Methanobacteriati</taxon>
        <taxon>Methanobacteriota</taxon>
        <taxon>Stenosarchaea group</taxon>
        <taxon>Halobacteria</taxon>
        <taxon>Halobacteriales</taxon>
        <taxon>Natrialbaceae</taxon>
        <taxon>Halostagnicola</taxon>
    </lineage>
</organism>
<proteinExistence type="predicted"/>
<dbReference type="RefSeq" id="WP_092902038.1">
    <property type="nucleotide sequence ID" value="NZ_FOZS01000001.1"/>
</dbReference>
<dbReference type="Proteomes" id="UP000199199">
    <property type="component" value="Unassembled WGS sequence"/>
</dbReference>
<sequence>MADRLSSDHPSIRTVRATLSETTTGVRLEIPGEERDAFAVDELVRITLEGTERFARVERALTGDELTIEGVYETADGARDPRAGTDVLPEWCDEHTRRDGGSVLIDVIEPEFAYGIRGPGETTFYDASEPPKSSLSDIASDIDG</sequence>
<feature type="region of interest" description="Disordered" evidence="1">
    <location>
        <begin position="120"/>
        <end position="144"/>
    </location>
</feature>
<evidence type="ECO:0000313" key="2">
    <source>
        <dbReference type="EMBL" id="SFS45422.1"/>
    </source>
</evidence>
<evidence type="ECO:0000256" key="1">
    <source>
        <dbReference type="SAM" id="MobiDB-lite"/>
    </source>
</evidence>
<name>A0A1I6PZ27_9EURY</name>
<dbReference type="AlphaFoldDB" id="A0A1I6PZ27"/>
<dbReference type="Pfam" id="PF23424">
    <property type="entry name" value="DUF7112"/>
    <property type="match status" value="1"/>
</dbReference>
<keyword evidence="3" id="KW-1185">Reference proteome</keyword>